<organism evidence="2 3">
    <name type="scientific">Araneus ventricosus</name>
    <name type="common">Orbweaver spider</name>
    <name type="synonym">Epeira ventricosa</name>
    <dbReference type="NCBI Taxonomy" id="182803"/>
    <lineage>
        <taxon>Eukaryota</taxon>
        <taxon>Metazoa</taxon>
        <taxon>Ecdysozoa</taxon>
        <taxon>Arthropoda</taxon>
        <taxon>Chelicerata</taxon>
        <taxon>Arachnida</taxon>
        <taxon>Araneae</taxon>
        <taxon>Araneomorphae</taxon>
        <taxon>Entelegynae</taxon>
        <taxon>Araneoidea</taxon>
        <taxon>Araneidae</taxon>
        <taxon>Araneus</taxon>
    </lineage>
</organism>
<protein>
    <submittedName>
        <fullName evidence="2">Uncharacterized protein</fullName>
    </submittedName>
</protein>
<evidence type="ECO:0000313" key="3">
    <source>
        <dbReference type="Proteomes" id="UP000499080"/>
    </source>
</evidence>
<accession>A0A4Y2UFE5</accession>
<keyword evidence="3" id="KW-1185">Reference proteome</keyword>
<comment type="caution">
    <text evidence="2">The sequence shown here is derived from an EMBL/GenBank/DDBJ whole genome shotgun (WGS) entry which is preliminary data.</text>
</comment>
<dbReference type="Proteomes" id="UP000499080">
    <property type="component" value="Unassembled WGS sequence"/>
</dbReference>
<evidence type="ECO:0000313" key="2">
    <source>
        <dbReference type="EMBL" id="GBO11779.1"/>
    </source>
</evidence>
<proteinExistence type="predicted"/>
<dbReference type="EMBL" id="BGPR01036538">
    <property type="protein sequence ID" value="GBO11779.1"/>
    <property type="molecule type" value="Genomic_DNA"/>
</dbReference>
<gene>
    <name evidence="2" type="ORF">AVEN_20733_1</name>
</gene>
<feature type="region of interest" description="Disordered" evidence="1">
    <location>
        <begin position="1"/>
        <end position="24"/>
    </location>
</feature>
<feature type="region of interest" description="Disordered" evidence="1">
    <location>
        <begin position="56"/>
        <end position="86"/>
    </location>
</feature>
<sequence>MTRTTLELPSPLQTSTPSTGGSLPLRMIQRATGPIHGGPTLESGFEPGIARLKSRDLTTRPSRPRKKFKQQDEISYEKANNVQQNF</sequence>
<evidence type="ECO:0000256" key="1">
    <source>
        <dbReference type="SAM" id="MobiDB-lite"/>
    </source>
</evidence>
<reference evidence="2 3" key="1">
    <citation type="journal article" date="2019" name="Sci. Rep.">
        <title>Orb-weaving spider Araneus ventricosus genome elucidates the spidroin gene catalogue.</title>
        <authorList>
            <person name="Kono N."/>
            <person name="Nakamura H."/>
            <person name="Ohtoshi R."/>
            <person name="Moran D.A.P."/>
            <person name="Shinohara A."/>
            <person name="Yoshida Y."/>
            <person name="Fujiwara M."/>
            <person name="Mori M."/>
            <person name="Tomita M."/>
            <person name="Arakawa K."/>
        </authorList>
    </citation>
    <scope>NUCLEOTIDE SEQUENCE [LARGE SCALE GENOMIC DNA]</scope>
</reference>
<name>A0A4Y2UFE5_ARAVE</name>
<dbReference type="AlphaFoldDB" id="A0A4Y2UFE5"/>
<feature type="compositionally biased region" description="Polar residues" evidence="1">
    <location>
        <begin position="1"/>
        <end position="21"/>
    </location>
</feature>